<evidence type="ECO:0000313" key="3">
    <source>
        <dbReference type="Proteomes" id="UP000786811"/>
    </source>
</evidence>
<feature type="compositionally biased region" description="Basic and acidic residues" evidence="1">
    <location>
        <begin position="611"/>
        <end position="624"/>
    </location>
</feature>
<comment type="caution">
    <text evidence="2">The sequence shown here is derived from an EMBL/GenBank/DDBJ whole genome shotgun (WGS) entry which is preliminary data.</text>
</comment>
<proteinExistence type="predicted"/>
<feature type="compositionally biased region" description="Pro residues" evidence="1">
    <location>
        <begin position="78"/>
        <end position="94"/>
    </location>
</feature>
<feature type="region of interest" description="Disordered" evidence="1">
    <location>
        <begin position="396"/>
        <end position="460"/>
    </location>
</feature>
<protein>
    <submittedName>
        <fullName evidence="2">Uncharacterized protein</fullName>
    </submittedName>
</protein>
<dbReference type="OrthoDB" id="6381204at2759"/>
<reference evidence="2" key="1">
    <citation type="submission" date="2021-04" db="EMBL/GenBank/DDBJ databases">
        <authorList>
            <person name="Chebbi M.A.C M."/>
        </authorList>
    </citation>
    <scope>NUCLEOTIDE SEQUENCE</scope>
</reference>
<feature type="region of interest" description="Disordered" evidence="1">
    <location>
        <begin position="492"/>
        <end position="624"/>
    </location>
</feature>
<feature type="compositionally biased region" description="Basic and acidic residues" evidence="1">
    <location>
        <begin position="558"/>
        <end position="600"/>
    </location>
</feature>
<feature type="compositionally biased region" description="Gly residues" evidence="1">
    <location>
        <begin position="95"/>
        <end position="106"/>
    </location>
</feature>
<accession>A0A8J2MKP6</accession>
<dbReference type="Proteomes" id="UP000786811">
    <property type="component" value="Unassembled WGS sequence"/>
</dbReference>
<feature type="compositionally biased region" description="Low complexity" evidence="1">
    <location>
        <begin position="505"/>
        <end position="534"/>
    </location>
</feature>
<sequence>MNVSINTTIIPEIERTFDKLLTKLEENEPELASSQEDEVYINPEYFVKRSVKFVEMNGFLVICLLGCAVLAAAQNPDQGPPRPGMAPPPPPPGGMPGGAGSGGMSGGFSAQAGGQASGLGGSDSNNERQKRSASDVGAENFFVEIDEKLFPNGVYKTRKLPLDVRNNSNMNGLTIALVVSCAVLATAQMPNIPGMPGAGGGAGMGGGFSMGGEIGGGLGGGGGPGGAAGAGAKAGFGFGAQAGAGMGGGAGGRNKRSLGDFDIFPESFYGAHDQTRVCHLRERKSNHADSAIRCFVKTIQMAVSQRLLPLRCVICRAKILRLKQTLIPRDYSMSGKSWVLPQSASEYNMGSGVGTSGSSRWSSGNVPASASLYSMASGSSSISGVSSVSSATSSSAGSASSALVKPSRHLRQPSGATFRRTQTQSMKMRIHEYQDPNPQIVDNDENRDNKTDRRLPPIKEFQRDYRAGKASTRLRCAQKIVTQLEITPSYRMSLCSPTTSKPLEASTTRTMTSSTSTSSALSSSSPLAGSSTASKTPATKRPSSVSRKPLTVVQEVQNSKKEKEKEKEREKAEKARLKEEEKAEKARQKEAKKLAKEEKKRAKKEAKARRKEAEEALIRERDDK</sequence>
<dbReference type="AlphaFoldDB" id="A0A8J2MKP6"/>
<keyword evidence="3" id="KW-1185">Reference proteome</keyword>
<evidence type="ECO:0000313" key="2">
    <source>
        <dbReference type="EMBL" id="CAG5092091.1"/>
    </source>
</evidence>
<feature type="compositionally biased region" description="Basic and acidic residues" evidence="1">
    <location>
        <begin position="444"/>
        <end position="460"/>
    </location>
</feature>
<feature type="compositionally biased region" description="Polar residues" evidence="1">
    <location>
        <begin position="535"/>
        <end position="546"/>
    </location>
</feature>
<feature type="region of interest" description="Disordered" evidence="1">
    <location>
        <begin position="77"/>
        <end position="135"/>
    </location>
</feature>
<gene>
    <name evidence="2" type="ORF">HICCMSTLAB_LOCUS5910</name>
</gene>
<name>A0A8J2MKP6_COTCN</name>
<evidence type="ECO:0000256" key="1">
    <source>
        <dbReference type="SAM" id="MobiDB-lite"/>
    </source>
</evidence>
<dbReference type="EMBL" id="CAJNRD030001120">
    <property type="protein sequence ID" value="CAG5092091.1"/>
    <property type="molecule type" value="Genomic_DNA"/>
</dbReference>
<organism evidence="2 3">
    <name type="scientific">Cotesia congregata</name>
    <name type="common">Parasitoid wasp</name>
    <name type="synonym">Apanteles congregatus</name>
    <dbReference type="NCBI Taxonomy" id="51543"/>
    <lineage>
        <taxon>Eukaryota</taxon>
        <taxon>Metazoa</taxon>
        <taxon>Ecdysozoa</taxon>
        <taxon>Arthropoda</taxon>
        <taxon>Hexapoda</taxon>
        <taxon>Insecta</taxon>
        <taxon>Pterygota</taxon>
        <taxon>Neoptera</taxon>
        <taxon>Endopterygota</taxon>
        <taxon>Hymenoptera</taxon>
        <taxon>Apocrita</taxon>
        <taxon>Ichneumonoidea</taxon>
        <taxon>Braconidae</taxon>
        <taxon>Microgastrinae</taxon>
        <taxon>Cotesia</taxon>
    </lineage>
</organism>
<feature type="compositionally biased region" description="Basic residues" evidence="1">
    <location>
        <begin position="601"/>
        <end position="610"/>
    </location>
</feature>